<dbReference type="Proteomes" id="UP001367508">
    <property type="component" value="Unassembled WGS sequence"/>
</dbReference>
<dbReference type="EMBL" id="JAYMYQ010000001">
    <property type="protein sequence ID" value="KAK7361288.1"/>
    <property type="molecule type" value="Genomic_DNA"/>
</dbReference>
<organism evidence="1 2">
    <name type="scientific">Canavalia gladiata</name>
    <name type="common">Sword bean</name>
    <name type="synonym">Dolichos gladiatus</name>
    <dbReference type="NCBI Taxonomy" id="3824"/>
    <lineage>
        <taxon>Eukaryota</taxon>
        <taxon>Viridiplantae</taxon>
        <taxon>Streptophyta</taxon>
        <taxon>Embryophyta</taxon>
        <taxon>Tracheophyta</taxon>
        <taxon>Spermatophyta</taxon>
        <taxon>Magnoliopsida</taxon>
        <taxon>eudicotyledons</taxon>
        <taxon>Gunneridae</taxon>
        <taxon>Pentapetalae</taxon>
        <taxon>rosids</taxon>
        <taxon>fabids</taxon>
        <taxon>Fabales</taxon>
        <taxon>Fabaceae</taxon>
        <taxon>Papilionoideae</taxon>
        <taxon>50 kb inversion clade</taxon>
        <taxon>NPAAA clade</taxon>
        <taxon>indigoferoid/millettioid clade</taxon>
        <taxon>Phaseoleae</taxon>
        <taxon>Canavalia</taxon>
    </lineage>
</organism>
<protein>
    <submittedName>
        <fullName evidence="1">Uncharacterized protein</fullName>
    </submittedName>
</protein>
<name>A0AAN9MZI2_CANGL</name>
<comment type="caution">
    <text evidence="1">The sequence shown here is derived from an EMBL/GenBank/DDBJ whole genome shotgun (WGS) entry which is preliminary data.</text>
</comment>
<evidence type="ECO:0000313" key="1">
    <source>
        <dbReference type="EMBL" id="KAK7361288.1"/>
    </source>
</evidence>
<gene>
    <name evidence="1" type="ORF">VNO77_03338</name>
</gene>
<proteinExistence type="predicted"/>
<reference evidence="1 2" key="1">
    <citation type="submission" date="2024-01" db="EMBL/GenBank/DDBJ databases">
        <title>The genomes of 5 underutilized Papilionoideae crops provide insights into root nodulation and disease resistanc.</title>
        <authorList>
            <person name="Jiang F."/>
        </authorList>
    </citation>
    <scope>NUCLEOTIDE SEQUENCE [LARGE SCALE GENOMIC DNA]</scope>
    <source>
        <strain evidence="1">LVBAO_FW01</strain>
        <tissue evidence="1">Leaves</tissue>
    </source>
</reference>
<dbReference type="AlphaFoldDB" id="A0AAN9MZI2"/>
<keyword evidence="2" id="KW-1185">Reference proteome</keyword>
<evidence type="ECO:0000313" key="2">
    <source>
        <dbReference type="Proteomes" id="UP001367508"/>
    </source>
</evidence>
<accession>A0AAN9MZI2</accession>
<sequence length="88" mass="9893">MHGMSRTSSTNSENSYRQHLKMMTMPGGLSDATYLEISKCEESCRIIRIGEDVKKNWSGAFRSVTVVGVGARGSYVKSKIWHHGREKD</sequence>